<dbReference type="InterPro" id="IPR004166">
    <property type="entry name" value="a-kinase_dom"/>
</dbReference>
<dbReference type="OrthoDB" id="301415at2759"/>
<dbReference type="InterPro" id="IPR011009">
    <property type="entry name" value="Kinase-like_dom_sf"/>
</dbReference>
<evidence type="ECO:0000259" key="4">
    <source>
        <dbReference type="Pfam" id="PF02816"/>
    </source>
</evidence>
<dbReference type="Gene3D" id="3.20.200.10">
    <property type="entry name" value="MHCK/EF2 kinase"/>
    <property type="match status" value="1"/>
</dbReference>
<dbReference type="EMBL" id="DS547107">
    <property type="protein sequence ID" value="EDR06692.1"/>
    <property type="molecule type" value="Genomic_DNA"/>
</dbReference>
<keyword evidence="3" id="KW-0418">Kinase</keyword>
<evidence type="ECO:0000313" key="5">
    <source>
        <dbReference type="EMBL" id="EDR06692.1"/>
    </source>
</evidence>
<feature type="domain" description="Alpha-type protein kinase" evidence="4">
    <location>
        <begin position="108"/>
        <end position="288"/>
    </location>
</feature>
<dbReference type="Proteomes" id="UP000001194">
    <property type="component" value="Unassembled WGS sequence"/>
</dbReference>
<sequence>MLDGTVKWTSAREVNWVLAAYNKVAPCDPQEMLDENTITFKLLIVQHIGLPSTWNNLFITLFDDLFITLCLFCGPLINNSIKRSKRGPAGPPLPPKMVSQNLPVCTPWVCKPQCVTEAQNQIDLISELRLLALGQYFAESFTLRLAAHEVDVSTSIHWNFQDAFIGDVSSGMLPCPDIGEEDLRSLSFLTFLAVPLITTTGLYTERKFSGSDAAGNNLDEVGRIVDPYAHHVLVDSQGSYLLTDLQGPDKEVILFDPQAHSRESETGFWDGGHEHIKMWKKEHKCQNFTYVAA</sequence>
<accession>B0DFF0</accession>
<dbReference type="InParanoid" id="B0DFF0"/>
<dbReference type="AlphaFoldDB" id="B0DFF0"/>
<evidence type="ECO:0000313" key="6">
    <source>
        <dbReference type="Proteomes" id="UP000001194"/>
    </source>
</evidence>
<evidence type="ECO:0000256" key="3">
    <source>
        <dbReference type="ARBA" id="ARBA00022777"/>
    </source>
</evidence>
<keyword evidence="1" id="KW-0723">Serine/threonine-protein kinase</keyword>
<evidence type="ECO:0000256" key="2">
    <source>
        <dbReference type="ARBA" id="ARBA00022679"/>
    </source>
</evidence>
<protein>
    <submittedName>
        <fullName evidence="5">Predicted protein</fullName>
    </submittedName>
</protein>
<dbReference type="SUPFAM" id="SSF56112">
    <property type="entry name" value="Protein kinase-like (PK-like)"/>
    <property type="match status" value="1"/>
</dbReference>
<proteinExistence type="predicted"/>
<dbReference type="CDD" id="cd04515">
    <property type="entry name" value="Alpha_kinase"/>
    <property type="match status" value="1"/>
</dbReference>
<dbReference type="HOGENOM" id="CLU_950176_0_0_1"/>
<dbReference type="GeneID" id="6078095"/>
<keyword evidence="2" id="KW-0808">Transferase</keyword>
<organism evidence="6">
    <name type="scientific">Laccaria bicolor (strain S238N-H82 / ATCC MYA-4686)</name>
    <name type="common">Bicoloured deceiver</name>
    <name type="synonym">Laccaria laccata var. bicolor</name>
    <dbReference type="NCBI Taxonomy" id="486041"/>
    <lineage>
        <taxon>Eukaryota</taxon>
        <taxon>Fungi</taxon>
        <taxon>Dikarya</taxon>
        <taxon>Basidiomycota</taxon>
        <taxon>Agaricomycotina</taxon>
        <taxon>Agaricomycetes</taxon>
        <taxon>Agaricomycetidae</taxon>
        <taxon>Agaricales</taxon>
        <taxon>Agaricineae</taxon>
        <taxon>Hydnangiaceae</taxon>
        <taxon>Laccaria</taxon>
    </lineage>
</organism>
<gene>
    <name evidence="5" type="ORF">LACBIDRAFT_328608</name>
</gene>
<dbReference type="Pfam" id="PF02816">
    <property type="entry name" value="Alpha_kinase"/>
    <property type="match status" value="1"/>
</dbReference>
<dbReference type="RefSeq" id="XP_001882539.1">
    <property type="nucleotide sequence ID" value="XM_001882504.1"/>
</dbReference>
<name>B0DFF0_LACBS</name>
<dbReference type="GO" id="GO:0004674">
    <property type="term" value="F:protein serine/threonine kinase activity"/>
    <property type="evidence" value="ECO:0007669"/>
    <property type="project" value="UniProtKB-KW"/>
</dbReference>
<evidence type="ECO:0000256" key="1">
    <source>
        <dbReference type="ARBA" id="ARBA00022527"/>
    </source>
</evidence>
<keyword evidence="6" id="KW-1185">Reference proteome</keyword>
<dbReference type="KEGG" id="lbc:LACBIDRAFT_328608"/>
<dbReference type="GO" id="GO:0005524">
    <property type="term" value="F:ATP binding"/>
    <property type="evidence" value="ECO:0007669"/>
    <property type="project" value="InterPro"/>
</dbReference>
<reference evidence="5 6" key="1">
    <citation type="journal article" date="2008" name="Nature">
        <title>The genome of Laccaria bicolor provides insights into mycorrhizal symbiosis.</title>
        <authorList>
            <person name="Martin F."/>
            <person name="Aerts A."/>
            <person name="Ahren D."/>
            <person name="Brun A."/>
            <person name="Danchin E.G.J."/>
            <person name="Duchaussoy F."/>
            <person name="Gibon J."/>
            <person name="Kohler A."/>
            <person name="Lindquist E."/>
            <person name="Pereda V."/>
            <person name="Salamov A."/>
            <person name="Shapiro H.J."/>
            <person name="Wuyts J."/>
            <person name="Blaudez D."/>
            <person name="Buee M."/>
            <person name="Brokstein P."/>
            <person name="Canbaeck B."/>
            <person name="Cohen D."/>
            <person name="Courty P.E."/>
            <person name="Coutinho P.M."/>
            <person name="Delaruelle C."/>
            <person name="Detter J.C."/>
            <person name="Deveau A."/>
            <person name="DiFazio S."/>
            <person name="Duplessis S."/>
            <person name="Fraissinet-Tachet L."/>
            <person name="Lucic E."/>
            <person name="Frey-Klett P."/>
            <person name="Fourrey C."/>
            <person name="Feussner I."/>
            <person name="Gay G."/>
            <person name="Grimwood J."/>
            <person name="Hoegger P.J."/>
            <person name="Jain P."/>
            <person name="Kilaru S."/>
            <person name="Labbe J."/>
            <person name="Lin Y.C."/>
            <person name="Legue V."/>
            <person name="Le Tacon F."/>
            <person name="Marmeisse R."/>
            <person name="Melayah D."/>
            <person name="Montanini B."/>
            <person name="Muratet M."/>
            <person name="Nehls U."/>
            <person name="Niculita-Hirzel H."/>
            <person name="Oudot-Le Secq M.P."/>
            <person name="Peter M."/>
            <person name="Quesneville H."/>
            <person name="Rajashekar B."/>
            <person name="Reich M."/>
            <person name="Rouhier N."/>
            <person name="Schmutz J."/>
            <person name="Yin T."/>
            <person name="Chalot M."/>
            <person name="Henrissat B."/>
            <person name="Kuees U."/>
            <person name="Lucas S."/>
            <person name="Van de Peer Y."/>
            <person name="Podila G.K."/>
            <person name="Polle A."/>
            <person name="Pukkila P.J."/>
            <person name="Richardson P.M."/>
            <person name="Rouze P."/>
            <person name="Sanders I.R."/>
            <person name="Stajich J.E."/>
            <person name="Tunlid A."/>
            <person name="Tuskan G."/>
            <person name="Grigoriev I.V."/>
        </authorList>
    </citation>
    <scope>NUCLEOTIDE SEQUENCE [LARGE SCALE GENOMIC DNA]</scope>
    <source>
        <strain evidence="6">S238N-H82 / ATCC MYA-4686</strain>
    </source>
</reference>